<gene>
    <name evidence="1" type="ORF">DIS24_g8397</name>
</gene>
<organism evidence="1 2">
    <name type="scientific">Lasiodiplodia hormozganensis</name>
    <dbReference type="NCBI Taxonomy" id="869390"/>
    <lineage>
        <taxon>Eukaryota</taxon>
        <taxon>Fungi</taxon>
        <taxon>Dikarya</taxon>
        <taxon>Ascomycota</taxon>
        <taxon>Pezizomycotina</taxon>
        <taxon>Dothideomycetes</taxon>
        <taxon>Dothideomycetes incertae sedis</taxon>
        <taxon>Botryosphaeriales</taxon>
        <taxon>Botryosphaeriaceae</taxon>
        <taxon>Lasiodiplodia</taxon>
    </lineage>
</organism>
<dbReference type="AlphaFoldDB" id="A0AA39Y4K0"/>
<dbReference type="Proteomes" id="UP001175001">
    <property type="component" value="Unassembled WGS sequence"/>
</dbReference>
<name>A0AA39Y4K0_9PEZI</name>
<protein>
    <recommendedName>
        <fullName evidence="3">BTB domain-containing protein</fullName>
    </recommendedName>
</protein>
<accession>A0AA39Y4K0</accession>
<dbReference type="CDD" id="cd18186">
    <property type="entry name" value="BTB_POZ_ZBTB_KLHL-like"/>
    <property type="match status" value="1"/>
</dbReference>
<comment type="caution">
    <text evidence="1">The sequence shown here is derived from an EMBL/GenBank/DDBJ whole genome shotgun (WGS) entry which is preliminary data.</text>
</comment>
<evidence type="ECO:0000313" key="1">
    <source>
        <dbReference type="EMBL" id="KAK0644951.1"/>
    </source>
</evidence>
<sequence length="231" mass="26513">MPDLCTTRQNKTQRFTGPTWELRCYGHDDTVFYVHENVLNPSPFRELLVDTTKTDKRKVYVACGIEVLTMMTDFLYTGEYSPTVQDIECMDPEVRDMEAKTQLSLYYFTKDYNEHRLMSLAMRKVAACDVSPRGFLDIFTRFRDEVCNESAFSQLQTWYATWVKDHLHNLLASEDFKNLIQNDVECIAGDLANLLGSYRAILEGKESLKRGIELEGDGRPSKAPRHGGPTA</sequence>
<dbReference type="EMBL" id="JAUJDW010000061">
    <property type="protein sequence ID" value="KAK0644951.1"/>
    <property type="molecule type" value="Genomic_DNA"/>
</dbReference>
<proteinExistence type="predicted"/>
<keyword evidence="2" id="KW-1185">Reference proteome</keyword>
<evidence type="ECO:0008006" key="3">
    <source>
        <dbReference type="Google" id="ProtNLM"/>
    </source>
</evidence>
<evidence type="ECO:0000313" key="2">
    <source>
        <dbReference type="Proteomes" id="UP001175001"/>
    </source>
</evidence>
<reference evidence="1" key="1">
    <citation type="submission" date="2023-06" db="EMBL/GenBank/DDBJ databases">
        <title>Multi-omics analyses reveal the molecular pathogenesis toolkit of Lasiodiplodia hormozganensis, a cross-kingdom pathogen.</title>
        <authorList>
            <person name="Felix C."/>
            <person name="Meneses R."/>
            <person name="Goncalves M.F.M."/>
            <person name="Tilleman L."/>
            <person name="Duarte A.S."/>
            <person name="Jorrin-Novo J.V."/>
            <person name="Van De Peer Y."/>
            <person name="Deforce D."/>
            <person name="Van Nieuwerburgh F."/>
            <person name="Esteves A.C."/>
            <person name="Alves A."/>
        </authorList>
    </citation>
    <scope>NUCLEOTIDE SEQUENCE</scope>
    <source>
        <strain evidence="1">CBS 339.90</strain>
    </source>
</reference>